<name>C9LJG3_9BACT</name>
<evidence type="ECO:0000313" key="3">
    <source>
        <dbReference type="Proteomes" id="UP000003460"/>
    </source>
</evidence>
<dbReference type="EMBL" id="ACIJ02000027">
    <property type="protein sequence ID" value="EEX70791.1"/>
    <property type="molecule type" value="Genomic_DNA"/>
</dbReference>
<proteinExistence type="predicted"/>
<comment type="caution">
    <text evidence="2">The sequence shown here is derived from an EMBL/GenBank/DDBJ whole genome shotgun (WGS) entry which is preliminary data.</text>
</comment>
<dbReference type="eggNOG" id="ENOG5033PRK">
    <property type="taxonomic scope" value="Bacteria"/>
</dbReference>
<sequence>MKKYIFLLLAACQGLATMAQENVAYKLKVNLASGEKFAFRADEVDSITFANYEKVQVNLSKRFVTSTTIAVNIELQENSKRFYALCLPAEQQIPEDQVKDYILKNKTVEAETSYKKSFDLLKPETEYTIYALAFDMNDIPSNVSKLTLKTGKVSDDPFSIAINKITNRSVDYTVTPKDPSIKYYTLSSTLDKYYEDCTTGENAGDVIQHYIAMWTQFASWYGSTWQEMMKLDLKSGTYTNNQIELLWDTDQMIVVFGMNDAGELVTPIYTQSYRTTAPKPSNNEIKIELAKEPAYRDVVVKTTVSNNDDYFVSVQPASYVDKFESTEEMINHLCYNTHGIAGLTHNGSKEAIEFRPSKPDQDYYVIAVGLDEGAPCTKPVMLKFHNPANN</sequence>
<protein>
    <submittedName>
        <fullName evidence="2">Uncharacterized protein</fullName>
    </submittedName>
</protein>
<dbReference type="Proteomes" id="UP000003460">
    <property type="component" value="Unassembled WGS sequence"/>
</dbReference>
<dbReference type="AlphaFoldDB" id="C9LJG3"/>
<dbReference type="HOGENOM" id="CLU_713425_0_0_10"/>
<evidence type="ECO:0000256" key="1">
    <source>
        <dbReference type="SAM" id="SignalP"/>
    </source>
</evidence>
<dbReference type="STRING" id="626522.GCWU000325_02375"/>
<reference evidence="2" key="1">
    <citation type="submission" date="2009-09" db="EMBL/GenBank/DDBJ databases">
        <authorList>
            <person name="Weinstock G."/>
            <person name="Sodergren E."/>
            <person name="Clifton S."/>
            <person name="Fulton L."/>
            <person name="Fulton B."/>
            <person name="Courtney L."/>
            <person name="Fronick C."/>
            <person name="Harrison M."/>
            <person name="Strong C."/>
            <person name="Farmer C."/>
            <person name="Delahaunty K."/>
            <person name="Markovic C."/>
            <person name="Hall O."/>
            <person name="Minx P."/>
            <person name="Tomlinson C."/>
            <person name="Mitreva M."/>
            <person name="Nelson J."/>
            <person name="Hou S."/>
            <person name="Wollam A."/>
            <person name="Pepin K.H."/>
            <person name="Johnson M."/>
            <person name="Bhonagiri V."/>
            <person name="Nash W.E."/>
            <person name="Warren W."/>
            <person name="Chinwalla A."/>
            <person name="Mardis E.R."/>
            <person name="Wilson R.K."/>
        </authorList>
    </citation>
    <scope>NUCLEOTIDE SEQUENCE [LARGE SCALE GENOMIC DNA]</scope>
    <source>
        <strain evidence="2">ATCC 51259</strain>
    </source>
</reference>
<keyword evidence="1" id="KW-0732">Signal</keyword>
<keyword evidence="3" id="KW-1185">Reference proteome</keyword>
<gene>
    <name evidence="2" type="ORF">GCWU000325_02375</name>
</gene>
<accession>C9LJG3</accession>
<dbReference type="OrthoDB" id="1070949at2"/>
<organism evidence="2 3">
    <name type="scientific">Alloprevotella tannerae ATCC 51259</name>
    <dbReference type="NCBI Taxonomy" id="626522"/>
    <lineage>
        <taxon>Bacteria</taxon>
        <taxon>Pseudomonadati</taxon>
        <taxon>Bacteroidota</taxon>
        <taxon>Bacteroidia</taxon>
        <taxon>Bacteroidales</taxon>
        <taxon>Prevotellaceae</taxon>
        <taxon>Alloprevotella</taxon>
    </lineage>
</organism>
<feature type="signal peptide" evidence="1">
    <location>
        <begin position="1"/>
        <end position="19"/>
    </location>
</feature>
<dbReference type="RefSeq" id="WP_006256162.1">
    <property type="nucleotide sequence ID" value="NZ_GG700643.1"/>
</dbReference>
<dbReference type="GeneID" id="84577015"/>
<evidence type="ECO:0000313" key="2">
    <source>
        <dbReference type="EMBL" id="EEX70791.1"/>
    </source>
</evidence>
<feature type="chain" id="PRO_5002999227" evidence="1">
    <location>
        <begin position="20"/>
        <end position="390"/>
    </location>
</feature>